<keyword evidence="2" id="KW-1185">Reference proteome</keyword>
<sequence length="223" mass="26058">MFTLVLLGAVFCYSVEISHPKVRWSPCEYSMDLSNAILWTGSPLNFKNYHLAEKRETETITSYNGFFKEHVFTKEKETYWFGPNERVSDIKECDIRYRCPLRTSSTLIKSLSTTSTYQYTFDEWKEITRPNPPHRKALTDLAAMSVKNYLNVTEKAPRYIWFNPIFWGVKGTYTVKYKFGFSLYSVSEEIEVYFPMKVPSGQISGLYGLGKAYKMLGKWHLTQ</sequence>
<name>A0ACC2SMQ0_9FUNG</name>
<evidence type="ECO:0000313" key="1">
    <source>
        <dbReference type="EMBL" id="KAJ9063537.1"/>
    </source>
</evidence>
<comment type="caution">
    <text evidence="1">The sequence shown here is derived from an EMBL/GenBank/DDBJ whole genome shotgun (WGS) entry which is preliminary data.</text>
</comment>
<reference evidence="1" key="1">
    <citation type="submission" date="2022-04" db="EMBL/GenBank/DDBJ databases">
        <title>Genome of the entomopathogenic fungus Entomophthora muscae.</title>
        <authorList>
            <person name="Elya C."/>
            <person name="Lovett B.R."/>
            <person name="Lee E."/>
            <person name="Macias A.M."/>
            <person name="Hajek A.E."/>
            <person name="De Bivort B.L."/>
            <person name="Kasson M.T."/>
            <person name="De Fine Licht H.H."/>
            <person name="Stajich J.E."/>
        </authorList>
    </citation>
    <scope>NUCLEOTIDE SEQUENCE</scope>
    <source>
        <strain evidence="1">Berkeley</strain>
    </source>
</reference>
<proteinExistence type="predicted"/>
<accession>A0ACC2SMQ0</accession>
<gene>
    <name evidence="1" type="ORF">DSO57_1000115</name>
</gene>
<evidence type="ECO:0000313" key="2">
    <source>
        <dbReference type="Proteomes" id="UP001165960"/>
    </source>
</evidence>
<organism evidence="1 2">
    <name type="scientific">Entomophthora muscae</name>
    <dbReference type="NCBI Taxonomy" id="34485"/>
    <lineage>
        <taxon>Eukaryota</taxon>
        <taxon>Fungi</taxon>
        <taxon>Fungi incertae sedis</taxon>
        <taxon>Zoopagomycota</taxon>
        <taxon>Entomophthoromycotina</taxon>
        <taxon>Entomophthoromycetes</taxon>
        <taxon>Entomophthorales</taxon>
        <taxon>Entomophthoraceae</taxon>
        <taxon>Entomophthora</taxon>
    </lineage>
</organism>
<dbReference type="Proteomes" id="UP001165960">
    <property type="component" value="Unassembled WGS sequence"/>
</dbReference>
<protein>
    <submittedName>
        <fullName evidence="1">Uncharacterized protein</fullName>
    </submittedName>
</protein>
<dbReference type="EMBL" id="QTSX02004971">
    <property type="protein sequence ID" value="KAJ9063537.1"/>
    <property type="molecule type" value="Genomic_DNA"/>
</dbReference>